<dbReference type="PANTHER" id="PTHR32419:SF6">
    <property type="entry name" value="GLUTATHIONE S-TRANSFERASE OMEGA-LIKE 1-RELATED"/>
    <property type="match status" value="1"/>
</dbReference>
<dbReference type="Pfam" id="PF13410">
    <property type="entry name" value="GST_C_2"/>
    <property type="match status" value="1"/>
</dbReference>
<evidence type="ECO:0000256" key="8">
    <source>
        <dbReference type="ARBA" id="ARBA00023316"/>
    </source>
</evidence>
<feature type="domain" description="GST C-terminal" evidence="14">
    <location>
        <begin position="73"/>
        <end position="201"/>
    </location>
</feature>
<sequence>MATAPEPVVGASFLRDIYHRVNPDYSGRYTVPVLWDTKNNAIVSNESSEIIRMFYEEFDEFVSEDKKGGWLLPEAKRAEIDAMNEWVYDTVNNGVYKAGFATSQGAYESAVGALFESLGRLEGILAGSGGRYLLGSEMTEVDVRLFTTVVRFDPVYVQHFKCNVGMIRHDYPAIHKWLRHLYWDIPAFKDTTNFEHIKKHYTKSHTQINPHSITPVGPLPDIVPKDKE</sequence>
<proteinExistence type="inferred from homology"/>
<comment type="similarity">
    <text evidence="2">Belongs to the GST superfamily. Omega family.</text>
</comment>
<evidence type="ECO:0000256" key="2">
    <source>
        <dbReference type="ARBA" id="ARBA00011067"/>
    </source>
</evidence>
<reference evidence="15 16" key="1">
    <citation type="journal article" date="2018" name="Nat. Ecol. Evol.">
        <title>Pezizomycetes genomes reveal the molecular basis of ectomycorrhizal truffle lifestyle.</title>
        <authorList>
            <person name="Murat C."/>
            <person name="Payen T."/>
            <person name="Noel B."/>
            <person name="Kuo A."/>
            <person name="Morin E."/>
            <person name="Chen J."/>
            <person name="Kohler A."/>
            <person name="Krizsan K."/>
            <person name="Balestrini R."/>
            <person name="Da Silva C."/>
            <person name="Montanini B."/>
            <person name="Hainaut M."/>
            <person name="Levati E."/>
            <person name="Barry K.W."/>
            <person name="Belfiori B."/>
            <person name="Cichocki N."/>
            <person name="Clum A."/>
            <person name="Dockter R.B."/>
            <person name="Fauchery L."/>
            <person name="Guy J."/>
            <person name="Iotti M."/>
            <person name="Le Tacon F."/>
            <person name="Lindquist E.A."/>
            <person name="Lipzen A."/>
            <person name="Malagnac F."/>
            <person name="Mello A."/>
            <person name="Molinier V."/>
            <person name="Miyauchi S."/>
            <person name="Poulain J."/>
            <person name="Riccioni C."/>
            <person name="Rubini A."/>
            <person name="Sitrit Y."/>
            <person name="Splivallo R."/>
            <person name="Traeger S."/>
            <person name="Wang M."/>
            <person name="Zifcakova L."/>
            <person name="Wipf D."/>
            <person name="Zambonelli A."/>
            <person name="Paolocci F."/>
            <person name="Nowrousian M."/>
            <person name="Ottonello S."/>
            <person name="Baldrian P."/>
            <person name="Spatafora J.W."/>
            <person name="Henrissat B."/>
            <person name="Nagy L.G."/>
            <person name="Aury J.M."/>
            <person name="Wincker P."/>
            <person name="Grigoriev I.V."/>
            <person name="Bonfante P."/>
            <person name="Martin F.M."/>
        </authorList>
    </citation>
    <scope>NUCLEOTIDE SEQUENCE [LARGE SCALE GENOMIC DNA]</scope>
    <source>
        <strain evidence="15 16">CCBAS932</strain>
    </source>
</reference>
<dbReference type="Proteomes" id="UP000277580">
    <property type="component" value="Unassembled WGS sequence"/>
</dbReference>
<keyword evidence="7" id="KW-0560">Oxidoreductase</keyword>
<evidence type="ECO:0000256" key="4">
    <source>
        <dbReference type="ARBA" id="ARBA00012452"/>
    </source>
</evidence>
<dbReference type="GO" id="GO:0004364">
    <property type="term" value="F:glutathione transferase activity"/>
    <property type="evidence" value="ECO:0007669"/>
    <property type="project" value="UniProtKB-EC"/>
</dbReference>
<dbReference type="PANTHER" id="PTHR32419">
    <property type="entry name" value="GLUTATHIONYL-HYDROQUINONE REDUCTASE"/>
    <property type="match status" value="1"/>
</dbReference>
<dbReference type="STRING" id="1392247.A0A3N4KQE8"/>
<evidence type="ECO:0000256" key="6">
    <source>
        <dbReference type="ARBA" id="ARBA00022679"/>
    </source>
</evidence>
<keyword evidence="6 15" id="KW-0808">Transferase</keyword>
<dbReference type="CDD" id="cd03190">
    <property type="entry name" value="GST_C_Omega_like"/>
    <property type="match status" value="1"/>
</dbReference>
<evidence type="ECO:0000256" key="10">
    <source>
        <dbReference type="ARBA" id="ARBA00047960"/>
    </source>
</evidence>
<evidence type="ECO:0000256" key="5">
    <source>
        <dbReference type="ARBA" id="ARBA00022490"/>
    </source>
</evidence>
<dbReference type="InParanoid" id="A0A3N4KQE8"/>
<evidence type="ECO:0000259" key="14">
    <source>
        <dbReference type="PROSITE" id="PS50405"/>
    </source>
</evidence>
<evidence type="ECO:0000256" key="13">
    <source>
        <dbReference type="ARBA" id="ARBA00070045"/>
    </source>
</evidence>
<evidence type="ECO:0000256" key="3">
    <source>
        <dbReference type="ARBA" id="ARBA00012436"/>
    </source>
</evidence>
<dbReference type="GO" id="GO:0045174">
    <property type="term" value="F:glutathione dehydrogenase (ascorbate) activity"/>
    <property type="evidence" value="ECO:0007669"/>
    <property type="project" value="UniProtKB-EC"/>
</dbReference>
<protein>
    <recommendedName>
        <fullName evidence="13">Glutathione S-transferase omega-like 2</fullName>
        <ecNumber evidence="3">1.8.5.1</ecNumber>
        <ecNumber evidence="4">2.5.1.18</ecNumber>
    </recommendedName>
    <alternativeName>
        <fullName evidence="9">Glutathione-dependent dehydroascorbate reductase</fullName>
    </alternativeName>
</protein>
<gene>
    <name evidence="15" type="ORF">P167DRAFT_576201</name>
</gene>
<accession>A0A3N4KQE8</accession>
<keyword evidence="8" id="KW-0961">Cell wall biogenesis/degradation</keyword>
<comment type="subcellular location">
    <subcellularLocation>
        <location evidence="1">Cytoplasm</location>
    </subcellularLocation>
</comment>
<dbReference type="InterPro" id="IPR010987">
    <property type="entry name" value="Glutathione-S-Trfase_C-like"/>
</dbReference>
<comment type="catalytic activity">
    <reaction evidence="10">
        <text>RX + glutathione = an S-substituted glutathione + a halide anion + H(+)</text>
        <dbReference type="Rhea" id="RHEA:16437"/>
        <dbReference type="ChEBI" id="CHEBI:15378"/>
        <dbReference type="ChEBI" id="CHEBI:16042"/>
        <dbReference type="ChEBI" id="CHEBI:17792"/>
        <dbReference type="ChEBI" id="CHEBI:57925"/>
        <dbReference type="ChEBI" id="CHEBI:90779"/>
        <dbReference type="EC" id="2.5.1.18"/>
    </reaction>
</comment>
<dbReference type="AlphaFoldDB" id="A0A3N4KQE8"/>
<organism evidence="15 16">
    <name type="scientific">Morchella conica CCBAS932</name>
    <dbReference type="NCBI Taxonomy" id="1392247"/>
    <lineage>
        <taxon>Eukaryota</taxon>
        <taxon>Fungi</taxon>
        <taxon>Dikarya</taxon>
        <taxon>Ascomycota</taxon>
        <taxon>Pezizomycotina</taxon>
        <taxon>Pezizomycetes</taxon>
        <taxon>Pezizales</taxon>
        <taxon>Morchellaceae</taxon>
        <taxon>Morchella</taxon>
    </lineage>
</organism>
<dbReference type="OrthoDB" id="2309723at2759"/>
<dbReference type="Gene3D" id="1.20.1050.10">
    <property type="match status" value="1"/>
</dbReference>
<dbReference type="InterPro" id="IPR036282">
    <property type="entry name" value="Glutathione-S-Trfase_C_sf"/>
</dbReference>
<dbReference type="Gene3D" id="3.40.30.10">
    <property type="entry name" value="Glutaredoxin"/>
    <property type="match status" value="1"/>
</dbReference>
<dbReference type="EC" id="2.5.1.18" evidence="4"/>
<dbReference type="GO" id="GO:0071555">
    <property type="term" value="P:cell wall organization"/>
    <property type="evidence" value="ECO:0007669"/>
    <property type="project" value="UniProtKB-KW"/>
</dbReference>
<evidence type="ECO:0000256" key="12">
    <source>
        <dbReference type="ARBA" id="ARBA00055859"/>
    </source>
</evidence>
<comment type="function">
    <text evidence="12">Active as '1-Cys' thiol transferase against beta-hydroxyethyl disulfide (HED), as dehydroascorbate reductase and as dimethylarsinic acid reductase, while not active against the standard GST substrate 1-chloro-2,4-dinitrobenzene (CDNB). May be involved in cell wall organization and biogenesis.</text>
</comment>
<dbReference type="EMBL" id="ML119142">
    <property type="protein sequence ID" value="RPB10601.1"/>
    <property type="molecule type" value="Genomic_DNA"/>
</dbReference>
<name>A0A3N4KQE8_9PEZI</name>
<dbReference type="FunCoup" id="A0A3N4KQE8">
    <property type="interactions" value="165"/>
</dbReference>
<comment type="catalytic activity">
    <reaction evidence="11">
        <text>L-dehydroascorbate + 2 glutathione = glutathione disulfide + L-ascorbate</text>
        <dbReference type="Rhea" id="RHEA:24424"/>
        <dbReference type="ChEBI" id="CHEBI:38290"/>
        <dbReference type="ChEBI" id="CHEBI:57925"/>
        <dbReference type="ChEBI" id="CHEBI:58297"/>
        <dbReference type="ChEBI" id="CHEBI:58539"/>
        <dbReference type="EC" id="1.8.5.1"/>
    </reaction>
</comment>
<keyword evidence="16" id="KW-1185">Reference proteome</keyword>
<evidence type="ECO:0000313" key="15">
    <source>
        <dbReference type="EMBL" id="RPB10601.1"/>
    </source>
</evidence>
<dbReference type="EC" id="1.8.5.1" evidence="3"/>
<dbReference type="SUPFAM" id="SSF47616">
    <property type="entry name" value="GST C-terminal domain-like"/>
    <property type="match status" value="1"/>
</dbReference>
<evidence type="ECO:0000256" key="1">
    <source>
        <dbReference type="ARBA" id="ARBA00004496"/>
    </source>
</evidence>
<evidence type="ECO:0000256" key="11">
    <source>
        <dbReference type="ARBA" id="ARBA00049544"/>
    </source>
</evidence>
<evidence type="ECO:0000256" key="7">
    <source>
        <dbReference type="ARBA" id="ARBA00023002"/>
    </source>
</evidence>
<keyword evidence="5" id="KW-0963">Cytoplasm</keyword>
<dbReference type="GO" id="GO:0005737">
    <property type="term" value="C:cytoplasm"/>
    <property type="evidence" value="ECO:0007669"/>
    <property type="project" value="UniProtKB-SubCell"/>
</dbReference>
<evidence type="ECO:0000256" key="9">
    <source>
        <dbReference type="ARBA" id="ARBA00032186"/>
    </source>
</evidence>
<dbReference type="PROSITE" id="PS50405">
    <property type="entry name" value="GST_CTER"/>
    <property type="match status" value="1"/>
</dbReference>
<evidence type="ECO:0000313" key="16">
    <source>
        <dbReference type="Proteomes" id="UP000277580"/>
    </source>
</evidence>
<dbReference type="InterPro" id="IPR047047">
    <property type="entry name" value="GST_Omega-like_C"/>
</dbReference>
<dbReference type="InterPro" id="IPR016639">
    <property type="entry name" value="GST_Omega/GSH"/>
</dbReference>
<dbReference type="FunFam" id="1.20.1050.10:FF:000038">
    <property type="entry name" value="Glutathione S-transferase omega-like 2"/>
    <property type="match status" value="1"/>
</dbReference>